<gene>
    <name evidence="2" type="ORF">MAM1_0065c03963</name>
</gene>
<feature type="compositionally biased region" description="Pro residues" evidence="1">
    <location>
        <begin position="1"/>
        <end position="17"/>
    </location>
</feature>
<dbReference type="STRING" id="91626.A0A0C9MR61"/>
<feature type="compositionally biased region" description="Polar residues" evidence="1">
    <location>
        <begin position="36"/>
        <end position="54"/>
    </location>
</feature>
<dbReference type="EMBL" id="DF836354">
    <property type="protein sequence ID" value="GAN04503.1"/>
    <property type="molecule type" value="Genomic_DNA"/>
</dbReference>
<dbReference type="AlphaFoldDB" id="A0A0C9MR61"/>
<name>A0A0C9MR61_9FUNG</name>
<evidence type="ECO:0000256" key="1">
    <source>
        <dbReference type="SAM" id="MobiDB-lite"/>
    </source>
</evidence>
<evidence type="ECO:0000313" key="3">
    <source>
        <dbReference type="Proteomes" id="UP000053815"/>
    </source>
</evidence>
<dbReference type="OrthoDB" id="2259563at2759"/>
<feature type="region of interest" description="Disordered" evidence="1">
    <location>
        <begin position="1"/>
        <end position="54"/>
    </location>
</feature>
<proteinExistence type="predicted"/>
<sequence>MSYPPSPRGKVPPPPPMRQNTERRAMPAPPPPVNNHLRQNHLQDNNNMQSPLNRLSTIPVQSAYHSVDIDIPEPPQTEAGKWTFHSQKEFPPPPPFEKKLRRYPTGAETGCSIPIDLSHLQVYQ</sequence>
<keyword evidence="3" id="KW-1185">Reference proteome</keyword>
<dbReference type="Proteomes" id="UP000053815">
    <property type="component" value="Unassembled WGS sequence"/>
</dbReference>
<evidence type="ECO:0000313" key="2">
    <source>
        <dbReference type="EMBL" id="GAN04503.1"/>
    </source>
</evidence>
<reference evidence="2" key="1">
    <citation type="submission" date="2014-09" db="EMBL/GenBank/DDBJ databases">
        <title>Draft genome sequence of an oleaginous Mucoromycotina fungus Mucor ambiguus NBRC6742.</title>
        <authorList>
            <person name="Takeda I."/>
            <person name="Yamane N."/>
            <person name="Morita T."/>
            <person name="Tamano K."/>
            <person name="Machida M."/>
            <person name="Baker S."/>
            <person name="Koike H."/>
        </authorList>
    </citation>
    <scope>NUCLEOTIDE SEQUENCE</scope>
    <source>
        <strain evidence="2">NBRC 6742</strain>
    </source>
</reference>
<organism evidence="2">
    <name type="scientific">Mucor ambiguus</name>
    <dbReference type="NCBI Taxonomy" id="91626"/>
    <lineage>
        <taxon>Eukaryota</taxon>
        <taxon>Fungi</taxon>
        <taxon>Fungi incertae sedis</taxon>
        <taxon>Mucoromycota</taxon>
        <taxon>Mucoromycotina</taxon>
        <taxon>Mucoromycetes</taxon>
        <taxon>Mucorales</taxon>
        <taxon>Mucorineae</taxon>
        <taxon>Mucoraceae</taxon>
        <taxon>Mucor</taxon>
    </lineage>
</organism>
<accession>A0A0C9MR61</accession>
<protein>
    <submittedName>
        <fullName evidence="2">Uncharacterized protein</fullName>
    </submittedName>
</protein>